<evidence type="ECO:0000313" key="4">
    <source>
        <dbReference type="Proteomes" id="UP001221757"/>
    </source>
</evidence>
<keyword evidence="4" id="KW-1185">Reference proteome</keyword>
<feature type="compositionally biased region" description="Acidic residues" evidence="2">
    <location>
        <begin position="37"/>
        <end position="48"/>
    </location>
</feature>
<proteinExistence type="predicted"/>
<feature type="region of interest" description="Disordered" evidence="2">
    <location>
        <begin position="1"/>
        <end position="20"/>
    </location>
</feature>
<comment type="caution">
    <text evidence="3">The sequence shown here is derived from an EMBL/GenBank/DDBJ whole genome shotgun (WGS) entry which is preliminary data.</text>
</comment>
<gene>
    <name evidence="3" type="ORF">B0H17DRAFT_1210154</name>
</gene>
<dbReference type="Proteomes" id="UP001221757">
    <property type="component" value="Unassembled WGS sequence"/>
</dbReference>
<accession>A0AAD7CX74</accession>
<reference evidence="3" key="1">
    <citation type="submission" date="2023-03" db="EMBL/GenBank/DDBJ databases">
        <title>Massive genome expansion in bonnet fungi (Mycena s.s.) driven by repeated elements and novel gene families across ecological guilds.</title>
        <authorList>
            <consortium name="Lawrence Berkeley National Laboratory"/>
            <person name="Harder C.B."/>
            <person name="Miyauchi S."/>
            <person name="Viragh M."/>
            <person name="Kuo A."/>
            <person name="Thoen E."/>
            <person name="Andreopoulos B."/>
            <person name="Lu D."/>
            <person name="Skrede I."/>
            <person name="Drula E."/>
            <person name="Henrissat B."/>
            <person name="Morin E."/>
            <person name="Kohler A."/>
            <person name="Barry K."/>
            <person name="LaButti K."/>
            <person name="Morin E."/>
            <person name="Salamov A."/>
            <person name="Lipzen A."/>
            <person name="Mereny Z."/>
            <person name="Hegedus B."/>
            <person name="Baldrian P."/>
            <person name="Stursova M."/>
            <person name="Weitz H."/>
            <person name="Taylor A."/>
            <person name="Grigoriev I.V."/>
            <person name="Nagy L.G."/>
            <person name="Martin F."/>
            <person name="Kauserud H."/>
        </authorList>
    </citation>
    <scope>NUCLEOTIDE SEQUENCE</scope>
    <source>
        <strain evidence="3">CBHHK067</strain>
    </source>
</reference>
<organism evidence="3 4">
    <name type="scientific">Mycena rosella</name>
    <name type="common">Pink bonnet</name>
    <name type="synonym">Agaricus rosellus</name>
    <dbReference type="NCBI Taxonomy" id="1033263"/>
    <lineage>
        <taxon>Eukaryota</taxon>
        <taxon>Fungi</taxon>
        <taxon>Dikarya</taxon>
        <taxon>Basidiomycota</taxon>
        <taxon>Agaricomycotina</taxon>
        <taxon>Agaricomycetes</taxon>
        <taxon>Agaricomycetidae</taxon>
        <taxon>Agaricales</taxon>
        <taxon>Marasmiineae</taxon>
        <taxon>Mycenaceae</taxon>
        <taxon>Mycena</taxon>
    </lineage>
</organism>
<dbReference type="AlphaFoldDB" id="A0AAD7CX74"/>
<sequence>MVSTTNSSDASDKKFLLEPPEVVFLSEGEDLVRSEMDVDETEPVEDVVDYGVSDNESSGASRPDELVDNEGSDDQSTASQKTVDPLRGGGKRPYANPVKGRAMATQTLKRVMALKGEDKALEEKLLQRIEYRRWGLNENLMVPAFRGKHSDDDEGEDSQKCEICKAYTAHVAEAFGSGEGSLKAVFQLRQLYMLADERESIAKLNKEKLRWEMANEIAELINTKANEDLVEARKEKSLLEQKVGRLATKLEDAEDLVKRLDSRIDECKDEIDELYEENRDLEEKLTRAEYSPARDNLKRPHYDAEDKQADAMQEDTEAFEELQGENPVLSYSETVMRGVSRGDVQKQPERVDYEREEKLKALRDCKRQYMTILTPDVQLPPCDAPPAPGILEEVDTRGFPVDAQTWCFMLWVFGRQVPVADRTPAMELAVNEFYMTDWHALLLGKLVRLSDAAFAEKERLLSLKRDKLRYDLHERALLMQLQESCECAGYPSWRRSALQDDQTRKMQHAAQHDGGWKALNPAARFVPMCWGEDSLATVNLDVVVTAFAHMGVSVSMIDNAFAFGEKWLQQWSERTSPPPEWTNTEVNSLRQAADGIPRPPGFNANHTDDLFPRPPVLPWMSSADTAAAFQLANYCHPELAGMRRQPNSVVQARIDSGMRGNPPENKGVIPRLNPFLPGNKERSKVARIRRTAATVSMPGPVSHATGVHPASLTAIAFAQTVSTDAALFGPGPLSQAGPSHRGNVVYSLPPPDGAPVDMKM</sequence>
<protein>
    <submittedName>
        <fullName evidence="3">Uncharacterized protein</fullName>
    </submittedName>
</protein>
<evidence type="ECO:0000313" key="3">
    <source>
        <dbReference type="EMBL" id="KAJ7668001.1"/>
    </source>
</evidence>
<feature type="coiled-coil region" evidence="1">
    <location>
        <begin position="215"/>
        <end position="291"/>
    </location>
</feature>
<keyword evidence="1" id="KW-0175">Coiled coil</keyword>
<dbReference type="EMBL" id="JARKIE010000199">
    <property type="protein sequence ID" value="KAJ7668001.1"/>
    <property type="molecule type" value="Genomic_DNA"/>
</dbReference>
<feature type="region of interest" description="Disordered" evidence="2">
    <location>
        <begin position="739"/>
        <end position="760"/>
    </location>
</feature>
<evidence type="ECO:0000256" key="2">
    <source>
        <dbReference type="SAM" id="MobiDB-lite"/>
    </source>
</evidence>
<feature type="region of interest" description="Disordered" evidence="2">
    <location>
        <begin position="26"/>
        <end position="100"/>
    </location>
</feature>
<name>A0AAD7CX74_MYCRO</name>
<feature type="region of interest" description="Disordered" evidence="2">
    <location>
        <begin position="657"/>
        <end position="678"/>
    </location>
</feature>
<evidence type="ECO:0000256" key="1">
    <source>
        <dbReference type="SAM" id="Coils"/>
    </source>
</evidence>